<proteinExistence type="predicted"/>
<reference evidence="1 2" key="1">
    <citation type="submission" date="2019-06" db="EMBL/GenBank/DDBJ databases">
        <title>Genomic Encyclopedia of Type Strains, Phase IV (KMG-V): Genome sequencing to study the core and pangenomes of soil and plant-associated prokaryotes.</title>
        <authorList>
            <person name="Whitman W."/>
        </authorList>
    </citation>
    <scope>NUCLEOTIDE SEQUENCE [LARGE SCALE GENOMIC DNA]</scope>
    <source>
        <strain evidence="1 2">BR 10556</strain>
    </source>
</reference>
<dbReference type="Proteomes" id="UP000315914">
    <property type="component" value="Unassembled WGS sequence"/>
</dbReference>
<evidence type="ECO:0000313" key="1">
    <source>
        <dbReference type="EMBL" id="TWB80893.1"/>
    </source>
</evidence>
<evidence type="ECO:0000313" key="2">
    <source>
        <dbReference type="Proteomes" id="UP000315914"/>
    </source>
</evidence>
<comment type="caution">
    <text evidence="1">The sequence shown here is derived from an EMBL/GenBank/DDBJ whole genome shotgun (WGS) entry which is preliminary data.</text>
</comment>
<keyword evidence="2" id="KW-1185">Reference proteome</keyword>
<dbReference type="AlphaFoldDB" id="A0A560KC48"/>
<accession>A0A560KC48</accession>
<name>A0A560KC48_9BRAD</name>
<sequence length="70" mass="7470">MAENRPIRVLPFDAGANLARGAGAGPRGFVDGEAVVDVMPILTRRLGGIDAQSFHRIDQLERAADLRALS</sequence>
<gene>
    <name evidence="1" type="ORF">FBZ95_102110</name>
</gene>
<dbReference type="EMBL" id="VITW01000002">
    <property type="protein sequence ID" value="TWB80893.1"/>
    <property type="molecule type" value="Genomic_DNA"/>
</dbReference>
<organism evidence="1 2">
    <name type="scientific">Bradyrhizobium sacchari</name>
    <dbReference type="NCBI Taxonomy" id="1399419"/>
    <lineage>
        <taxon>Bacteria</taxon>
        <taxon>Pseudomonadati</taxon>
        <taxon>Pseudomonadota</taxon>
        <taxon>Alphaproteobacteria</taxon>
        <taxon>Hyphomicrobiales</taxon>
        <taxon>Nitrobacteraceae</taxon>
        <taxon>Bradyrhizobium</taxon>
    </lineage>
</organism>
<protein>
    <submittedName>
        <fullName evidence="1">Uncharacterized protein</fullName>
    </submittedName>
</protein>